<organism evidence="1 2">
    <name type="scientific">Limosa lapponica baueri</name>
    <dbReference type="NCBI Taxonomy" id="1758121"/>
    <lineage>
        <taxon>Eukaryota</taxon>
        <taxon>Metazoa</taxon>
        <taxon>Chordata</taxon>
        <taxon>Craniata</taxon>
        <taxon>Vertebrata</taxon>
        <taxon>Euteleostomi</taxon>
        <taxon>Archelosauria</taxon>
        <taxon>Archosauria</taxon>
        <taxon>Dinosauria</taxon>
        <taxon>Saurischia</taxon>
        <taxon>Theropoda</taxon>
        <taxon>Coelurosauria</taxon>
        <taxon>Aves</taxon>
        <taxon>Neognathae</taxon>
        <taxon>Neoaves</taxon>
        <taxon>Charadriiformes</taxon>
        <taxon>Scolopacidae</taxon>
        <taxon>Limosa</taxon>
    </lineage>
</organism>
<keyword evidence="2" id="KW-1185">Reference proteome</keyword>
<dbReference type="OrthoDB" id="276744at2759"/>
<reference evidence="2" key="1">
    <citation type="submission" date="2017-11" db="EMBL/GenBank/DDBJ databases">
        <authorList>
            <person name="Lima N.C."/>
            <person name="Parody-Merino A.M."/>
            <person name="Battley P.F."/>
            <person name="Fidler A.E."/>
            <person name="Prosdocimi F."/>
        </authorList>
    </citation>
    <scope>NUCLEOTIDE SEQUENCE [LARGE SCALE GENOMIC DNA]</scope>
</reference>
<evidence type="ECO:0000313" key="2">
    <source>
        <dbReference type="Proteomes" id="UP000233556"/>
    </source>
</evidence>
<dbReference type="EMBL" id="KZ505857">
    <property type="protein sequence ID" value="PKU43998.1"/>
    <property type="molecule type" value="Genomic_DNA"/>
</dbReference>
<dbReference type="PRINTS" id="PR01345">
    <property type="entry name" value="CERVTRCPTASE"/>
</dbReference>
<evidence type="ECO:0000313" key="1">
    <source>
        <dbReference type="EMBL" id="PKU43998.1"/>
    </source>
</evidence>
<accession>A0A2I0UD62</accession>
<gene>
    <name evidence="1" type="ORF">llap_5687</name>
</gene>
<evidence type="ECO:0008006" key="3">
    <source>
        <dbReference type="Google" id="ProtNLM"/>
    </source>
</evidence>
<sequence>MINGMKFNKSECQILHVGWSNTGHKYKVGEEWLESSPAERDLGVLGDSRLNRSQQWALAAKRANPILGCIKHGTTSQSREVIIPLYSVLVRPHLEFCVQFWAPQFKKGAKVLEWIQRRTTKLVKGPEGMSYKEWLRTSGLSSLEKRRLRDYIIALCSLLRRGREGGAELFSLVYSGKTSGNGSKLYQGKFRLDIRKHFFTKRVVRHWNRLSREVVNAPSLSVLKTHSDNFLKTYFNLVSPEVVRQLD</sequence>
<proteinExistence type="predicted"/>
<name>A0A2I0UD62_LIMLA</name>
<protein>
    <recommendedName>
        <fullName evidence="3">Rna-directed dna polymerase from mobile element jockey-like</fullName>
    </recommendedName>
</protein>
<dbReference type="Proteomes" id="UP000233556">
    <property type="component" value="Unassembled WGS sequence"/>
</dbReference>
<reference evidence="2" key="2">
    <citation type="submission" date="2017-12" db="EMBL/GenBank/DDBJ databases">
        <title>Genome sequence of the Bar-tailed Godwit (Limosa lapponica baueri).</title>
        <authorList>
            <person name="Lima N.C.B."/>
            <person name="Parody-Merino A.M."/>
            <person name="Battley P.F."/>
            <person name="Fidler A.E."/>
            <person name="Prosdocimi F."/>
        </authorList>
    </citation>
    <scope>NUCLEOTIDE SEQUENCE [LARGE SCALE GENOMIC DNA]</scope>
</reference>
<dbReference type="AlphaFoldDB" id="A0A2I0UD62"/>
<dbReference type="PANTHER" id="PTHR33332">
    <property type="entry name" value="REVERSE TRANSCRIPTASE DOMAIN-CONTAINING PROTEIN"/>
    <property type="match status" value="1"/>
</dbReference>